<gene>
    <name evidence="5" type="ORF">E0F76_14860</name>
</gene>
<evidence type="ECO:0000259" key="4">
    <source>
        <dbReference type="Pfam" id="PF02357"/>
    </source>
</evidence>
<dbReference type="SUPFAM" id="SSF82679">
    <property type="entry name" value="N-utilization substance G protein NusG, N-terminal domain"/>
    <property type="match status" value="1"/>
</dbReference>
<dbReference type="InterPro" id="IPR006645">
    <property type="entry name" value="NGN-like_dom"/>
</dbReference>
<evidence type="ECO:0000313" key="5">
    <source>
        <dbReference type="EMBL" id="TDD95060.1"/>
    </source>
</evidence>
<dbReference type="OrthoDB" id="9796143at2"/>
<name>A0A4R5CA48_9FLAO</name>
<organism evidence="5 6">
    <name type="scientific">Flavobacterium cellulosilyticum</name>
    <dbReference type="NCBI Taxonomy" id="2541731"/>
    <lineage>
        <taxon>Bacteria</taxon>
        <taxon>Pseudomonadati</taxon>
        <taxon>Bacteroidota</taxon>
        <taxon>Flavobacteriia</taxon>
        <taxon>Flavobacteriales</taxon>
        <taxon>Flavobacteriaceae</taxon>
        <taxon>Flavobacterium</taxon>
    </lineage>
</organism>
<evidence type="ECO:0000313" key="6">
    <source>
        <dbReference type="Proteomes" id="UP000295479"/>
    </source>
</evidence>
<reference evidence="5 6" key="1">
    <citation type="submission" date="2019-03" db="EMBL/GenBank/DDBJ databases">
        <title>Flavobacterium AR-3-4 sp. nov. isolated from arctic soil.</title>
        <authorList>
            <person name="Chaudhary D.K."/>
        </authorList>
    </citation>
    <scope>NUCLEOTIDE SEQUENCE [LARGE SCALE GENOMIC DNA]</scope>
    <source>
        <strain evidence="5 6">AR-3-4</strain>
    </source>
</reference>
<keyword evidence="3" id="KW-0804">Transcription</keyword>
<keyword evidence="6" id="KW-1185">Reference proteome</keyword>
<dbReference type="AlphaFoldDB" id="A0A4R5CA48"/>
<sequence length="153" mass="18089">MNWYVIYTKPKWEKRIAEQLNKFGLNCYCPTIIKTHQWADRKKKVEVPLFNNYIFVQLEEKDRNKVFISPGVIRYLFWLGKHAIVKDKEINTIKEWLNADETSDISVVEYQIGQKIKLNSGPFSEQYGVVKDVTKNYYVLILESLGCILKVNH</sequence>
<dbReference type="Pfam" id="PF02357">
    <property type="entry name" value="NusG"/>
    <property type="match status" value="1"/>
</dbReference>
<keyword evidence="2" id="KW-0805">Transcription regulation</keyword>
<dbReference type="GO" id="GO:0006354">
    <property type="term" value="P:DNA-templated transcription elongation"/>
    <property type="evidence" value="ECO:0007669"/>
    <property type="project" value="InterPro"/>
</dbReference>
<dbReference type="PANTHER" id="PTHR30265:SF4">
    <property type="entry name" value="KOW MOTIF FAMILY PROTEIN, EXPRESSED"/>
    <property type="match status" value="1"/>
</dbReference>
<dbReference type="GO" id="GO:0031564">
    <property type="term" value="P:transcription antitermination"/>
    <property type="evidence" value="ECO:0007669"/>
    <property type="project" value="UniProtKB-KW"/>
</dbReference>
<evidence type="ECO:0000256" key="1">
    <source>
        <dbReference type="ARBA" id="ARBA00022814"/>
    </source>
</evidence>
<proteinExistence type="predicted"/>
<keyword evidence="1" id="KW-0889">Transcription antitermination</keyword>
<dbReference type="InterPro" id="IPR036735">
    <property type="entry name" value="NGN_dom_sf"/>
</dbReference>
<dbReference type="Proteomes" id="UP000295479">
    <property type="component" value="Unassembled WGS sequence"/>
</dbReference>
<comment type="caution">
    <text evidence="5">The sequence shown here is derived from an EMBL/GenBank/DDBJ whole genome shotgun (WGS) entry which is preliminary data.</text>
</comment>
<protein>
    <submittedName>
        <fullName evidence="5">UpxY family transcription antiterminator</fullName>
    </submittedName>
</protein>
<dbReference type="PANTHER" id="PTHR30265">
    <property type="entry name" value="RHO-INTERACTING TRANSCRIPTION TERMINATION FACTOR NUSG"/>
    <property type="match status" value="1"/>
</dbReference>
<accession>A0A4R5CA48</accession>
<dbReference type="EMBL" id="SMFK01000012">
    <property type="protein sequence ID" value="TDD95060.1"/>
    <property type="molecule type" value="Genomic_DNA"/>
</dbReference>
<dbReference type="RefSeq" id="WP_132007791.1">
    <property type="nucleotide sequence ID" value="NZ_SMFK01000012.1"/>
</dbReference>
<dbReference type="InterPro" id="IPR043425">
    <property type="entry name" value="NusG-like"/>
</dbReference>
<evidence type="ECO:0000256" key="3">
    <source>
        <dbReference type="ARBA" id="ARBA00023163"/>
    </source>
</evidence>
<evidence type="ECO:0000256" key="2">
    <source>
        <dbReference type="ARBA" id="ARBA00023015"/>
    </source>
</evidence>
<dbReference type="NCBIfam" id="NF033644">
    <property type="entry name" value="antiterm_UpxY"/>
    <property type="match status" value="1"/>
</dbReference>
<dbReference type="Gene3D" id="3.30.70.940">
    <property type="entry name" value="NusG, N-terminal domain"/>
    <property type="match status" value="1"/>
</dbReference>
<dbReference type="CDD" id="cd09895">
    <property type="entry name" value="NGN_SP_UpxY"/>
    <property type="match status" value="1"/>
</dbReference>
<feature type="domain" description="NusG-like N-terminal" evidence="4">
    <location>
        <begin position="1"/>
        <end position="93"/>
    </location>
</feature>